<dbReference type="InterPro" id="IPR039564">
    <property type="entry name" value="Peptidase_C39-like"/>
</dbReference>
<evidence type="ECO:0000313" key="4">
    <source>
        <dbReference type="Proteomes" id="UP000245263"/>
    </source>
</evidence>
<gene>
    <name evidence="3" type="ORF">LPTSP3_g05920</name>
</gene>
<dbReference type="Pfam" id="PF13529">
    <property type="entry name" value="Peptidase_C39_2"/>
    <property type="match status" value="1"/>
</dbReference>
<keyword evidence="4" id="KW-1185">Reference proteome</keyword>
<feature type="region of interest" description="Disordered" evidence="1">
    <location>
        <begin position="76"/>
        <end position="157"/>
    </location>
</feature>
<dbReference type="RefSeq" id="WP_167837136.1">
    <property type="nucleotide sequence ID" value="NZ_AP025028.1"/>
</dbReference>
<evidence type="ECO:0000256" key="1">
    <source>
        <dbReference type="SAM" id="MobiDB-lite"/>
    </source>
</evidence>
<dbReference type="EMBL" id="AP025028">
    <property type="protein sequence ID" value="BDA77662.1"/>
    <property type="molecule type" value="Genomic_DNA"/>
</dbReference>
<reference evidence="3 4" key="1">
    <citation type="submission" date="2021-08" db="EMBL/GenBank/DDBJ databases">
        <title>Complete genome sequence of Leptospira kobayashii strain E30.</title>
        <authorList>
            <person name="Nakao R."/>
            <person name="Nakamura S."/>
            <person name="Masuzawa T."/>
            <person name="Koizumi N."/>
        </authorList>
    </citation>
    <scope>NUCLEOTIDE SEQUENCE [LARGE SCALE GENOMIC DNA]</scope>
    <source>
        <strain evidence="3 4">E30</strain>
    </source>
</reference>
<name>A0ABM7URC9_9LEPT</name>
<sequence>MRNDYGFGANVDVAYENKLSKNNGTGAGLELTQNGGLTVNLNAAGGANAGSWNSQTGFQANTNFLTDQWQNKYNKDQEEKQAGLDQAEAEAKQKEAQNNEGADIIAGASRVGKKEGGAPEAPETPKDRNANGSEVVPDISDPEDNMPDPGEPENAPIKLSDKLIIKENGDFELPITKESQSSFVVNLGEKTIFGKKIIIPDPVATAKLKNNGCNVASIVSIGELNSGKDVNANQILKQGIDKGFVRRDGYVMNESGLMKLTGSTSNDRTQFTVDKDSKDRIINNLKQGNPVKVSLNNGAHFEVIHGIETIQGKQYFKVMDPGYQGDTHLDSDNWQPGRFKNDKFEGTKRSATGFYEYK</sequence>
<dbReference type="Proteomes" id="UP000245263">
    <property type="component" value="Chromosome 1"/>
</dbReference>
<feature type="domain" description="Peptidase C39-like" evidence="2">
    <location>
        <begin position="209"/>
        <end position="321"/>
    </location>
</feature>
<feature type="compositionally biased region" description="Basic and acidic residues" evidence="1">
    <location>
        <begin position="112"/>
        <end position="129"/>
    </location>
</feature>
<evidence type="ECO:0000313" key="3">
    <source>
        <dbReference type="EMBL" id="BDA77662.1"/>
    </source>
</evidence>
<evidence type="ECO:0000259" key="2">
    <source>
        <dbReference type="Pfam" id="PF13529"/>
    </source>
</evidence>
<accession>A0ABM7URC9</accession>
<protein>
    <recommendedName>
        <fullName evidence="2">Peptidase C39-like domain-containing protein</fullName>
    </recommendedName>
</protein>
<organism evidence="3 4">
    <name type="scientific">Leptospira kobayashii</name>
    <dbReference type="NCBI Taxonomy" id="1917830"/>
    <lineage>
        <taxon>Bacteria</taxon>
        <taxon>Pseudomonadati</taxon>
        <taxon>Spirochaetota</taxon>
        <taxon>Spirochaetia</taxon>
        <taxon>Leptospirales</taxon>
        <taxon>Leptospiraceae</taxon>
        <taxon>Leptospira</taxon>
    </lineage>
</organism>
<proteinExistence type="predicted"/>